<evidence type="ECO:0000256" key="5">
    <source>
        <dbReference type="ARBA" id="ARBA00022741"/>
    </source>
</evidence>
<feature type="binding site" evidence="11">
    <location>
        <begin position="199"/>
        <end position="204"/>
    </location>
    <ligand>
        <name>CTP</name>
        <dbReference type="ChEBI" id="CHEBI:37563"/>
        <note>allosteric inhibitor</note>
    </ligand>
</feature>
<reference evidence="14 15" key="1">
    <citation type="journal article" date="2014" name="Appl. Environ. Microbiol.">
        <title>Genomic encyclopedia of type strains of the genus Bifidobacterium.</title>
        <authorList>
            <person name="Milani C."/>
            <person name="Lugli G.A."/>
            <person name="Duranti S."/>
            <person name="Turroni F."/>
            <person name="Bottacini F."/>
            <person name="Mangifesta M."/>
            <person name="Sanchez B."/>
            <person name="Viappiani A."/>
            <person name="Mancabelli L."/>
            <person name="Taminiau B."/>
            <person name="Delcenserie V."/>
            <person name="Barrangou R."/>
            <person name="Margolles A."/>
            <person name="van Sinderen D."/>
            <person name="Ventura M."/>
        </authorList>
    </citation>
    <scope>NUCLEOTIDE SEQUENCE [LARGE SCALE GENOMIC DNA]</scope>
    <source>
        <strain evidence="14 15">DSM 19703</strain>
    </source>
</reference>
<dbReference type="Pfam" id="PF06418">
    <property type="entry name" value="CTP_synth_N"/>
    <property type="match status" value="1"/>
</dbReference>
<dbReference type="GO" id="GO:0003883">
    <property type="term" value="F:CTP synthase activity"/>
    <property type="evidence" value="ECO:0007669"/>
    <property type="project" value="UniProtKB-UniRule"/>
</dbReference>
<feature type="binding site" evidence="11">
    <location>
        <begin position="199"/>
        <end position="204"/>
    </location>
    <ligand>
        <name>UTP</name>
        <dbReference type="ChEBI" id="CHEBI:46398"/>
    </ligand>
</feature>
<organism evidence="14 15">
    <name type="scientific">Bifidobacterium bombi DSM 19703</name>
    <dbReference type="NCBI Taxonomy" id="1341695"/>
    <lineage>
        <taxon>Bacteria</taxon>
        <taxon>Bacillati</taxon>
        <taxon>Actinomycetota</taxon>
        <taxon>Actinomycetes</taxon>
        <taxon>Bifidobacteriales</taxon>
        <taxon>Bifidobacteriaceae</taxon>
        <taxon>Bifidobacterium</taxon>
    </lineage>
</organism>
<proteinExistence type="inferred from homology"/>
<evidence type="ECO:0000256" key="4">
    <source>
        <dbReference type="ARBA" id="ARBA00022723"/>
    </source>
</evidence>
<evidence type="ECO:0000256" key="7">
    <source>
        <dbReference type="ARBA" id="ARBA00022842"/>
    </source>
</evidence>
<accession>A0A080N5Z8</accession>
<dbReference type="OrthoDB" id="9801107at2"/>
<dbReference type="InterPro" id="IPR017926">
    <property type="entry name" value="GATASE"/>
</dbReference>
<evidence type="ECO:0000256" key="9">
    <source>
        <dbReference type="ARBA" id="ARBA00022975"/>
    </source>
</evidence>
<evidence type="ECO:0000256" key="1">
    <source>
        <dbReference type="ARBA" id="ARBA00005171"/>
    </source>
</evidence>
<evidence type="ECO:0000256" key="6">
    <source>
        <dbReference type="ARBA" id="ARBA00022840"/>
    </source>
</evidence>
<dbReference type="eggNOG" id="COG0504">
    <property type="taxonomic scope" value="Bacteria"/>
</dbReference>
<feature type="binding site" evidence="11">
    <location>
        <position position="417"/>
    </location>
    <ligand>
        <name>L-glutamine</name>
        <dbReference type="ChEBI" id="CHEBI:58359"/>
    </ligand>
</feature>
<feature type="binding site" evidence="11">
    <location>
        <position position="235"/>
    </location>
    <ligand>
        <name>UTP</name>
        <dbReference type="ChEBI" id="CHEBI:46398"/>
    </ligand>
</feature>
<feature type="binding site" evidence="11">
    <location>
        <position position="477"/>
    </location>
    <ligand>
        <name>L-glutamine</name>
        <dbReference type="ChEBI" id="CHEBI:58359"/>
    </ligand>
</feature>
<dbReference type="EC" id="6.3.4.2" evidence="11"/>
<dbReference type="PANTHER" id="PTHR11550">
    <property type="entry name" value="CTP SYNTHASE"/>
    <property type="match status" value="1"/>
</dbReference>
<dbReference type="Proteomes" id="UP000028730">
    <property type="component" value="Unassembled WGS sequence"/>
</dbReference>
<evidence type="ECO:0000256" key="2">
    <source>
        <dbReference type="ARBA" id="ARBA00007533"/>
    </source>
</evidence>
<comment type="function">
    <text evidence="11">Catalyzes the ATP-dependent amination of UTP to CTP with either L-glutamine or ammonia as the source of nitrogen. Regulates intracellular CTP levels through interactions with the four ribonucleotide triphosphates.</text>
</comment>
<dbReference type="GO" id="GO:0005829">
    <property type="term" value="C:cytosol"/>
    <property type="evidence" value="ECO:0007669"/>
    <property type="project" value="TreeGrafter"/>
</dbReference>
<dbReference type="Gene3D" id="3.40.50.300">
    <property type="entry name" value="P-loop containing nucleotide triphosphate hydrolases"/>
    <property type="match status" value="1"/>
</dbReference>
<keyword evidence="15" id="KW-1185">Reference proteome</keyword>
<name>A0A080N5Z8_9BIFI</name>
<evidence type="ECO:0000256" key="10">
    <source>
        <dbReference type="ARBA" id="ARBA00047781"/>
    </source>
</evidence>
<dbReference type="GO" id="GO:0005524">
    <property type="term" value="F:ATP binding"/>
    <property type="evidence" value="ECO:0007669"/>
    <property type="project" value="UniProtKB-KW"/>
</dbReference>
<comment type="subunit">
    <text evidence="11">Homotetramer.</text>
</comment>
<evidence type="ECO:0000259" key="13">
    <source>
        <dbReference type="Pfam" id="PF06418"/>
    </source>
</evidence>
<dbReference type="RefSeq" id="WP_044086655.1">
    <property type="nucleotide sequence ID" value="NZ_ATLK01000001.1"/>
</dbReference>
<feature type="binding site" evidence="11">
    <location>
        <position position="366"/>
    </location>
    <ligand>
        <name>L-glutamine</name>
        <dbReference type="ChEBI" id="CHEBI:58359"/>
    </ligand>
</feature>
<feature type="binding site" evidence="11">
    <location>
        <position position="83"/>
    </location>
    <ligand>
        <name>Mg(2+)</name>
        <dbReference type="ChEBI" id="CHEBI:18420"/>
    </ligand>
</feature>
<dbReference type="NCBIfam" id="NF003792">
    <property type="entry name" value="PRK05380.1"/>
    <property type="match status" value="1"/>
</dbReference>
<dbReference type="GO" id="GO:0097268">
    <property type="term" value="C:cytoophidium"/>
    <property type="evidence" value="ECO:0007669"/>
    <property type="project" value="UniProtKB-ARBA"/>
</dbReference>
<dbReference type="PANTHER" id="PTHR11550:SF0">
    <property type="entry name" value="CTP SYNTHASE-RELATED"/>
    <property type="match status" value="1"/>
</dbReference>
<dbReference type="Gene3D" id="3.40.50.880">
    <property type="match status" value="1"/>
</dbReference>
<evidence type="ECO:0000313" key="15">
    <source>
        <dbReference type="Proteomes" id="UP000028730"/>
    </source>
</evidence>
<feature type="binding site" evidence="11">
    <location>
        <begin position="394"/>
        <end position="397"/>
    </location>
    <ligand>
        <name>L-glutamine</name>
        <dbReference type="ChEBI" id="CHEBI:58359"/>
    </ligand>
</feature>
<evidence type="ECO:0000256" key="11">
    <source>
        <dbReference type="HAMAP-Rule" id="MF_01227"/>
    </source>
</evidence>
<feature type="binding site" evidence="11">
    <location>
        <position position="152"/>
    </location>
    <ligand>
        <name>Mg(2+)</name>
        <dbReference type="ChEBI" id="CHEBI:18420"/>
    </ligand>
</feature>
<dbReference type="AlphaFoldDB" id="A0A080N5Z8"/>
<feature type="active site" evidence="11">
    <location>
        <position position="526"/>
    </location>
</feature>
<dbReference type="HAMAP" id="MF_01227">
    <property type="entry name" value="PyrG"/>
    <property type="match status" value="1"/>
</dbReference>
<feature type="binding site" evidence="11">
    <location>
        <position position="25"/>
    </location>
    <ligand>
        <name>CTP</name>
        <dbReference type="ChEBI" id="CHEBI:37563"/>
        <note>allosteric inhibitor</note>
    </ligand>
</feature>
<comment type="similarity">
    <text evidence="2 11">Belongs to the CTP synthase family.</text>
</comment>
<keyword evidence="8 11" id="KW-0315">Glutamine amidotransferase</keyword>
<feature type="domain" description="CTP synthase N-terminal" evidence="13">
    <location>
        <begin position="15"/>
        <end position="278"/>
    </location>
</feature>
<feature type="active site" evidence="11">
    <location>
        <position position="524"/>
    </location>
</feature>
<dbReference type="GO" id="GO:0046872">
    <property type="term" value="F:metal ion binding"/>
    <property type="evidence" value="ECO:0007669"/>
    <property type="project" value="UniProtKB-KW"/>
</dbReference>
<dbReference type="InterPro" id="IPR017456">
    <property type="entry name" value="CTP_synthase_N"/>
</dbReference>
<dbReference type="InterPro" id="IPR004468">
    <property type="entry name" value="CTP_synthase"/>
</dbReference>
<dbReference type="Pfam" id="PF00117">
    <property type="entry name" value="GATase"/>
    <property type="match status" value="1"/>
</dbReference>
<keyword evidence="3 11" id="KW-0436">Ligase</keyword>
<dbReference type="PROSITE" id="PS51273">
    <property type="entry name" value="GATASE_TYPE_1"/>
    <property type="match status" value="1"/>
</dbReference>
<feature type="binding site" evidence="11">
    <location>
        <begin position="159"/>
        <end position="161"/>
    </location>
    <ligand>
        <name>CTP</name>
        <dbReference type="ChEBI" id="CHEBI:37563"/>
        <note>allosteric inhibitor</note>
    </ligand>
</feature>
<dbReference type="CDD" id="cd01746">
    <property type="entry name" value="GATase1_CTP_Synthase"/>
    <property type="match status" value="1"/>
</dbReference>
<dbReference type="SUPFAM" id="SSF52317">
    <property type="entry name" value="Class I glutamine amidotransferase-like"/>
    <property type="match status" value="1"/>
</dbReference>
<evidence type="ECO:0000256" key="8">
    <source>
        <dbReference type="ARBA" id="ARBA00022962"/>
    </source>
</evidence>
<feature type="binding site" evidence="11">
    <location>
        <position position="253"/>
    </location>
    <ligand>
        <name>ATP</name>
        <dbReference type="ChEBI" id="CHEBI:30616"/>
    </ligand>
</feature>
<feature type="region of interest" description="Amidoligase domain" evidence="11">
    <location>
        <begin position="1"/>
        <end position="278"/>
    </location>
</feature>
<dbReference type="GO" id="GO:0019856">
    <property type="term" value="P:pyrimidine nucleobase biosynthetic process"/>
    <property type="evidence" value="ECO:0007669"/>
    <property type="project" value="TreeGrafter"/>
</dbReference>
<dbReference type="GO" id="GO:0042802">
    <property type="term" value="F:identical protein binding"/>
    <property type="evidence" value="ECO:0007669"/>
    <property type="project" value="TreeGrafter"/>
</dbReference>
<comment type="catalytic activity">
    <reaction evidence="11">
        <text>UTP + NH4(+) + ATP = CTP + ADP + phosphate + 2 H(+)</text>
        <dbReference type="Rhea" id="RHEA:16597"/>
        <dbReference type="ChEBI" id="CHEBI:15378"/>
        <dbReference type="ChEBI" id="CHEBI:28938"/>
        <dbReference type="ChEBI" id="CHEBI:30616"/>
        <dbReference type="ChEBI" id="CHEBI:37563"/>
        <dbReference type="ChEBI" id="CHEBI:43474"/>
        <dbReference type="ChEBI" id="CHEBI:46398"/>
        <dbReference type="ChEBI" id="CHEBI:456216"/>
    </reaction>
</comment>
<dbReference type="EMBL" id="ATLK01000001">
    <property type="protein sequence ID" value="KFF31149.1"/>
    <property type="molecule type" value="Genomic_DNA"/>
</dbReference>
<dbReference type="FunFam" id="3.40.50.880:FF:000002">
    <property type="entry name" value="CTP synthase"/>
    <property type="match status" value="1"/>
</dbReference>
<dbReference type="STRING" id="1341695.BBOMB_0481"/>
<feature type="binding site" evidence="11">
    <location>
        <position position="235"/>
    </location>
    <ligand>
        <name>CTP</name>
        <dbReference type="ChEBI" id="CHEBI:37563"/>
        <note>allosteric inhibitor</note>
    </ligand>
</feature>
<dbReference type="UniPathway" id="UPA00159">
    <property type="reaction ID" value="UER00277"/>
</dbReference>
<dbReference type="SUPFAM" id="SSF52540">
    <property type="entry name" value="P-loop containing nucleoside triphosphate hydrolases"/>
    <property type="match status" value="1"/>
</dbReference>
<keyword evidence="7 11" id="KW-0460">Magnesium</keyword>
<evidence type="ECO:0000313" key="14">
    <source>
        <dbReference type="EMBL" id="KFF31149.1"/>
    </source>
</evidence>
<keyword evidence="4 11" id="KW-0479">Metal-binding</keyword>
<keyword evidence="6 11" id="KW-0067">ATP-binding</keyword>
<comment type="activity regulation">
    <text evidence="11">Allosterically activated by GTP, when glutamine is the substrate; GTP has no effect on the reaction when ammonia is the substrate. The allosteric effector GTP functions by stabilizing the protein conformation that binds the tetrahedral intermediate(s) formed during glutamine hydrolysis. Inhibited by the product CTP, via allosteric rather than competitive inhibition.</text>
</comment>
<dbReference type="GO" id="GO:0044210">
    <property type="term" value="P:'de novo' CTP biosynthetic process"/>
    <property type="evidence" value="ECO:0007669"/>
    <property type="project" value="UniProtKB-UniRule"/>
</dbReference>
<keyword evidence="9 11" id="KW-0665">Pyrimidine biosynthesis</keyword>
<comment type="catalytic activity">
    <reaction evidence="11">
        <text>L-glutamine + H2O = L-glutamate + NH4(+)</text>
        <dbReference type="Rhea" id="RHEA:15889"/>
        <dbReference type="ChEBI" id="CHEBI:15377"/>
        <dbReference type="ChEBI" id="CHEBI:28938"/>
        <dbReference type="ChEBI" id="CHEBI:29985"/>
        <dbReference type="ChEBI" id="CHEBI:58359"/>
    </reaction>
</comment>
<dbReference type="InterPro" id="IPR029062">
    <property type="entry name" value="Class_I_gatase-like"/>
</dbReference>
<feature type="binding site" evidence="11">
    <location>
        <position position="25"/>
    </location>
    <ligand>
        <name>UTP</name>
        <dbReference type="ChEBI" id="CHEBI:46398"/>
    </ligand>
</feature>
<comment type="miscellaneous">
    <text evidence="11">CTPSs have evolved a hybrid strategy for distinguishing between UTP and CTP. The overlapping regions of the product feedback inhibitory and substrate sites recognize a common feature in both compounds, the triphosphate moiety. To differentiate isosteric substrate and product pyrimidine rings, an additional pocket far from the expected kinase/ligase catalytic site, specifically recognizes the cytosine and ribose portions of the product inhibitor.</text>
</comment>
<dbReference type="CDD" id="cd03113">
    <property type="entry name" value="CTPS_N"/>
    <property type="match status" value="1"/>
</dbReference>
<feature type="binding site" evidence="11">
    <location>
        <begin position="26"/>
        <end position="31"/>
    </location>
    <ligand>
        <name>ATP</name>
        <dbReference type="ChEBI" id="CHEBI:30616"/>
    </ligand>
</feature>
<dbReference type="InterPro" id="IPR027417">
    <property type="entry name" value="P-loop_NTPase"/>
</dbReference>
<sequence>MVRRNHENSQEHITKHIFVTGGVVSSLGKGLTASSLGRLLRSRGVRVLQQKLDPYINVDPGTMNPFQHGEVYVTEDGAETDLDIGHYERFLDVFLSQKANVTTGQIYQAVLEKERAGKYLGQCVQVIPHITNEIKSRMRAQAGDDVDVIITEIGGTVGDIESQPFLEAAREVRRELGSENCMFVHVSLVPYLPAAHELKTKPTQHSVMSLRQLGIAPDALVLRSDRPLNDAIKDKISLMCDVDSEGVVNCVDAASIYDVPKILFNEGLDTYVVRKLGLPFHDVDWAEWDDLLERVHHPKAEVNIAIVGKYIDLPDAYLSVIEAIKAGGFGNWAKANVRLVAADLCETEAGAEAELRDVDGIVIPGGFGIRGIDGKIGALRYAREHKLPALGLCLGLQSMVIEYARNVLNLEDANSSEFKENCKNPVIATMEEQKDILAAGDMGHTMRLGSYPAKLKEGSLVAQLYGKTDITERHRHRYEVNVAYKNRLREAGLEISGESPDGELTEFVELPVDVHPFYVGTQAHPEFKSRPTKPHPLFKGLVKAALEHQEARHRA</sequence>
<gene>
    <name evidence="11" type="primary">pyrG</name>
    <name evidence="14" type="ORF">BBOMB_0481</name>
</gene>
<feature type="active site" description="Nucleophile; for glutamine hydrolysis" evidence="11">
    <location>
        <position position="393"/>
    </location>
</feature>
<dbReference type="InterPro" id="IPR033828">
    <property type="entry name" value="GATase1_CTP_Synthase"/>
</dbReference>
<evidence type="ECO:0000259" key="12">
    <source>
        <dbReference type="Pfam" id="PF00117"/>
    </source>
</evidence>
<comment type="caution">
    <text evidence="11">Lacks conserved residue(s) required for the propagation of feature annotation.</text>
</comment>
<feature type="binding site" evidence="11">
    <location>
        <position position="83"/>
    </location>
    <ligand>
        <name>ATP</name>
        <dbReference type="ChEBI" id="CHEBI:30616"/>
    </ligand>
</feature>
<comment type="caution">
    <text evidence="14">The sequence shown here is derived from an EMBL/GenBank/DDBJ whole genome shotgun (WGS) entry which is preliminary data.</text>
</comment>
<keyword evidence="5 11" id="KW-0547">Nucleotide-binding</keyword>
<evidence type="ECO:0000256" key="3">
    <source>
        <dbReference type="ARBA" id="ARBA00022598"/>
    </source>
</evidence>
<comment type="pathway">
    <text evidence="1 11">Pyrimidine metabolism; CTP biosynthesis via de novo pathway; CTP from UDP: step 2/2.</text>
</comment>
<dbReference type="NCBIfam" id="TIGR00337">
    <property type="entry name" value="PyrG"/>
    <property type="match status" value="1"/>
</dbReference>
<dbReference type="FunFam" id="3.40.50.300:FF:000009">
    <property type="entry name" value="CTP synthase"/>
    <property type="match status" value="1"/>
</dbReference>
<feature type="domain" description="Glutamine amidotransferase" evidence="12">
    <location>
        <begin position="313"/>
        <end position="543"/>
    </location>
</feature>
<protein>
    <recommendedName>
        <fullName evidence="11">CTP synthase</fullName>
        <ecNumber evidence="11">6.3.4.2</ecNumber>
    </recommendedName>
    <alternativeName>
        <fullName evidence="11">Cytidine 5'-triphosphate synthase</fullName>
    </alternativeName>
    <alternativeName>
        <fullName evidence="11">Cytidine triphosphate synthetase</fullName>
        <shortName evidence="11">CTP synthetase</shortName>
        <shortName evidence="11">CTPS</shortName>
    </alternativeName>
    <alternativeName>
        <fullName evidence="11">UTP--ammonia ligase</fullName>
    </alternativeName>
</protein>
<comment type="catalytic activity">
    <reaction evidence="10 11">
        <text>UTP + L-glutamine + ATP + H2O = CTP + L-glutamate + ADP + phosphate + 2 H(+)</text>
        <dbReference type="Rhea" id="RHEA:26426"/>
        <dbReference type="ChEBI" id="CHEBI:15377"/>
        <dbReference type="ChEBI" id="CHEBI:15378"/>
        <dbReference type="ChEBI" id="CHEBI:29985"/>
        <dbReference type="ChEBI" id="CHEBI:30616"/>
        <dbReference type="ChEBI" id="CHEBI:37563"/>
        <dbReference type="ChEBI" id="CHEBI:43474"/>
        <dbReference type="ChEBI" id="CHEBI:46398"/>
        <dbReference type="ChEBI" id="CHEBI:58359"/>
        <dbReference type="ChEBI" id="CHEBI:456216"/>
        <dbReference type="EC" id="6.3.4.2"/>
    </reaction>
</comment>
<dbReference type="GO" id="GO:0004359">
    <property type="term" value="F:glutaminase activity"/>
    <property type="evidence" value="ECO:0007669"/>
    <property type="project" value="RHEA"/>
</dbReference>